<dbReference type="AlphaFoldDB" id="F4S249"/>
<keyword evidence="1" id="KW-0732">Signal</keyword>
<dbReference type="RefSeq" id="XP_007415423.1">
    <property type="nucleotide sequence ID" value="XM_007415361.1"/>
</dbReference>
<dbReference type="EMBL" id="GL883139">
    <property type="protein sequence ID" value="EGG01322.1"/>
    <property type="molecule type" value="Genomic_DNA"/>
</dbReference>
<evidence type="ECO:0000313" key="3">
    <source>
        <dbReference type="Proteomes" id="UP000001072"/>
    </source>
</evidence>
<dbReference type="VEuPathDB" id="FungiDB:MELLADRAFT_111133"/>
<gene>
    <name evidence="2" type="ORF">MELLADRAFT_111133</name>
</gene>
<dbReference type="GeneID" id="18924286"/>
<feature type="signal peptide" evidence="1">
    <location>
        <begin position="1"/>
        <end position="20"/>
    </location>
</feature>
<proteinExistence type="predicted"/>
<protein>
    <submittedName>
        <fullName evidence="2">Secreted protein</fullName>
    </submittedName>
</protein>
<dbReference type="InParanoid" id="F4S249"/>
<evidence type="ECO:0000256" key="1">
    <source>
        <dbReference type="SAM" id="SignalP"/>
    </source>
</evidence>
<feature type="chain" id="PRO_5003315708" evidence="1">
    <location>
        <begin position="21"/>
        <end position="118"/>
    </location>
</feature>
<organism evidence="3">
    <name type="scientific">Melampsora larici-populina (strain 98AG31 / pathotype 3-4-7)</name>
    <name type="common">Poplar leaf rust fungus</name>
    <dbReference type="NCBI Taxonomy" id="747676"/>
    <lineage>
        <taxon>Eukaryota</taxon>
        <taxon>Fungi</taxon>
        <taxon>Dikarya</taxon>
        <taxon>Basidiomycota</taxon>
        <taxon>Pucciniomycotina</taxon>
        <taxon>Pucciniomycetes</taxon>
        <taxon>Pucciniales</taxon>
        <taxon>Melampsoraceae</taxon>
        <taxon>Melampsora</taxon>
    </lineage>
</organism>
<reference evidence="3" key="1">
    <citation type="journal article" date="2011" name="Proc. Natl. Acad. Sci. U.S.A.">
        <title>Obligate biotrophy features unraveled by the genomic analysis of rust fungi.</title>
        <authorList>
            <person name="Duplessis S."/>
            <person name="Cuomo C.A."/>
            <person name="Lin Y.-C."/>
            <person name="Aerts A."/>
            <person name="Tisserant E."/>
            <person name="Veneault-Fourrey C."/>
            <person name="Joly D.L."/>
            <person name="Hacquard S."/>
            <person name="Amselem J."/>
            <person name="Cantarel B.L."/>
            <person name="Chiu R."/>
            <person name="Coutinho P.M."/>
            <person name="Feau N."/>
            <person name="Field M."/>
            <person name="Frey P."/>
            <person name="Gelhaye E."/>
            <person name="Goldberg J."/>
            <person name="Grabherr M.G."/>
            <person name="Kodira C.D."/>
            <person name="Kohler A."/>
            <person name="Kuees U."/>
            <person name="Lindquist E.A."/>
            <person name="Lucas S.M."/>
            <person name="Mago R."/>
            <person name="Mauceli E."/>
            <person name="Morin E."/>
            <person name="Murat C."/>
            <person name="Pangilinan J.L."/>
            <person name="Park R."/>
            <person name="Pearson M."/>
            <person name="Quesneville H."/>
            <person name="Rouhier N."/>
            <person name="Sakthikumar S."/>
            <person name="Salamov A.A."/>
            <person name="Schmutz J."/>
            <person name="Selles B."/>
            <person name="Shapiro H."/>
            <person name="Tanguay P."/>
            <person name="Tuskan G.A."/>
            <person name="Henrissat B."/>
            <person name="Van de Peer Y."/>
            <person name="Rouze P."/>
            <person name="Ellis J.G."/>
            <person name="Dodds P.N."/>
            <person name="Schein J.E."/>
            <person name="Zhong S."/>
            <person name="Hamelin R.C."/>
            <person name="Grigoriev I.V."/>
            <person name="Szabo L.J."/>
            <person name="Martin F."/>
        </authorList>
    </citation>
    <scope>NUCLEOTIDE SEQUENCE [LARGE SCALE GENOMIC DNA]</scope>
    <source>
        <strain evidence="3">98AG31 / pathotype 3-4-7</strain>
    </source>
</reference>
<sequence>MQGLIKTLVLFAAFTYSVSATCKDRLEADQCEKALGKFPMDPKGVFIPGSNYYEASCGTCVAQGTSNIDSSSKGMISALKQILAGEENGCNPLIIMLDGKVGLIFSIIQGKGVAIVNP</sequence>
<accession>F4S249</accession>
<dbReference type="KEGG" id="mlr:MELLADRAFT_111133"/>
<dbReference type="Proteomes" id="UP000001072">
    <property type="component" value="Unassembled WGS sequence"/>
</dbReference>
<keyword evidence="3" id="KW-1185">Reference proteome</keyword>
<evidence type="ECO:0000313" key="2">
    <source>
        <dbReference type="EMBL" id="EGG01322.1"/>
    </source>
</evidence>
<name>F4S249_MELLP</name>
<dbReference type="HOGENOM" id="CLU_2073681_0_0_1"/>